<reference evidence="1" key="1">
    <citation type="journal article" date="2022" name="bioRxiv">
        <title>Sequencing and chromosome-scale assembly of the giantPleurodeles waltlgenome.</title>
        <authorList>
            <person name="Brown T."/>
            <person name="Elewa A."/>
            <person name="Iarovenko S."/>
            <person name="Subramanian E."/>
            <person name="Araus A.J."/>
            <person name="Petzold A."/>
            <person name="Susuki M."/>
            <person name="Suzuki K.-i.T."/>
            <person name="Hayashi T."/>
            <person name="Toyoda A."/>
            <person name="Oliveira C."/>
            <person name="Osipova E."/>
            <person name="Leigh N.D."/>
            <person name="Simon A."/>
            <person name="Yun M.H."/>
        </authorList>
    </citation>
    <scope>NUCLEOTIDE SEQUENCE</scope>
    <source>
        <strain evidence="1">20211129_DDA</strain>
        <tissue evidence="1">Liver</tissue>
    </source>
</reference>
<evidence type="ECO:0000313" key="1">
    <source>
        <dbReference type="EMBL" id="KAJ1171648.1"/>
    </source>
</evidence>
<organism evidence="1 2">
    <name type="scientific">Pleurodeles waltl</name>
    <name type="common">Iberian ribbed newt</name>
    <dbReference type="NCBI Taxonomy" id="8319"/>
    <lineage>
        <taxon>Eukaryota</taxon>
        <taxon>Metazoa</taxon>
        <taxon>Chordata</taxon>
        <taxon>Craniata</taxon>
        <taxon>Vertebrata</taxon>
        <taxon>Euteleostomi</taxon>
        <taxon>Amphibia</taxon>
        <taxon>Batrachia</taxon>
        <taxon>Caudata</taxon>
        <taxon>Salamandroidea</taxon>
        <taxon>Salamandridae</taxon>
        <taxon>Pleurodelinae</taxon>
        <taxon>Pleurodeles</taxon>
    </lineage>
</organism>
<proteinExistence type="predicted"/>
<dbReference type="AlphaFoldDB" id="A0AAV7T5A3"/>
<gene>
    <name evidence="1" type="ORF">NDU88_003508</name>
</gene>
<keyword evidence="2" id="KW-1185">Reference proteome</keyword>
<name>A0AAV7T5A3_PLEWA</name>
<dbReference type="Proteomes" id="UP001066276">
    <property type="component" value="Chromosome 4_1"/>
</dbReference>
<evidence type="ECO:0000313" key="2">
    <source>
        <dbReference type="Proteomes" id="UP001066276"/>
    </source>
</evidence>
<protein>
    <submittedName>
        <fullName evidence="1">Uncharacterized protein</fullName>
    </submittedName>
</protein>
<comment type="caution">
    <text evidence="1">The sequence shown here is derived from an EMBL/GenBank/DDBJ whole genome shotgun (WGS) entry which is preliminary data.</text>
</comment>
<accession>A0AAV7T5A3</accession>
<sequence length="81" mass="9313">MRQETRGKGCEEMATDACLQRCEETADRRVLNKQRNASKMRAVESEECSRLSKRCMTGRLRAHTHTRVCNGEKITVARRAD</sequence>
<dbReference type="EMBL" id="JANPWB010000007">
    <property type="protein sequence ID" value="KAJ1171648.1"/>
    <property type="molecule type" value="Genomic_DNA"/>
</dbReference>